<accession>A0A1B7Z1G7</accession>
<dbReference type="Pfam" id="PF11751">
    <property type="entry name" value="PorP_SprF"/>
    <property type="match status" value="1"/>
</dbReference>
<evidence type="ECO:0000313" key="2">
    <source>
        <dbReference type="EMBL" id="OBR36390.1"/>
    </source>
</evidence>
<dbReference type="InterPro" id="IPR036709">
    <property type="entry name" value="Autotransporte_beta_dom_sf"/>
</dbReference>
<dbReference type="AlphaFoldDB" id="A0A1B7Z1G7"/>
<reference evidence="3" key="1">
    <citation type="submission" date="2016-06" db="EMBL/GenBank/DDBJ databases">
        <authorList>
            <person name="Zhan P."/>
        </authorList>
    </citation>
    <scope>NUCLEOTIDE SEQUENCE [LARGE SCALE GENOMIC DNA]</scope>
    <source>
        <strain evidence="3">T28</strain>
    </source>
</reference>
<protein>
    <recommendedName>
        <fullName evidence="4">Type IX secretion system membrane protein, PorP/SprF family</fullName>
    </recommendedName>
</protein>
<dbReference type="Proteomes" id="UP000092164">
    <property type="component" value="Unassembled WGS sequence"/>
</dbReference>
<name>A0A1B7Z1G7_9FLAO</name>
<proteinExistence type="predicted"/>
<feature type="chain" id="PRO_5008602162" description="Type IX secretion system membrane protein, PorP/SprF family" evidence="1">
    <location>
        <begin position="22"/>
        <end position="295"/>
    </location>
</feature>
<evidence type="ECO:0000313" key="3">
    <source>
        <dbReference type="Proteomes" id="UP000092164"/>
    </source>
</evidence>
<feature type="signal peptide" evidence="1">
    <location>
        <begin position="1"/>
        <end position="21"/>
    </location>
</feature>
<gene>
    <name evidence="2" type="ORF">A9200_08115</name>
</gene>
<dbReference type="SUPFAM" id="SSF103515">
    <property type="entry name" value="Autotransporter"/>
    <property type="match status" value="1"/>
</dbReference>
<organism evidence="2 3">
    <name type="scientific">Maribacter hydrothermalis</name>
    <dbReference type="NCBI Taxonomy" id="1836467"/>
    <lineage>
        <taxon>Bacteria</taxon>
        <taxon>Pseudomonadati</taxon>
        <taxon>Bacteroidota</taxon>
        <taxon>Flavobacteriia</taxon>
        <taxon>Flavobacteriales</taxon>
        <taxon>Flavobacteriaceae</taxon>
        <taxon>Maribacter</taxon>
    </lineage>
</organism>
<dbReference type="STRING" id="1836467.BTR34_12225"/>
<keyword evidence="3" id="KW-1185">Reference proteome</keyword>
<dbReference type="EMBL" id="LZFP01000045">
    <property type="protein sequence ID" value="OBR36390.1"/>
    <property type="molecule type" value="Genomic_DNA"/>
</dbReference>
<dbReference type="RefSeq" id="WP_068485823.1">
    <property type="nucleotide sequence ID" value="NZ_CP018760.1"/>
</dbReference>
<comment type="caution">
    <text evidence="2">The sequence shown here is derived from an EMBL/GenBank/DDBJ whole genome shotgun (WGS) entry which is preliminary data.</text>
</comment>
<evidence type="ECO:0000256" key="1">
    <source>
        <dbReference type="SAM" id="SignalP"/>
    </source>
</evidence>
<dbReference type="KEGG" id="mart:BTR34_12225"/>
<dbReference type="NCBIfam" id="TIGR03519">
    <property type="entry name" value="T9SS_PorP_fam"/>
    <property type="match status" value="1"/>
</dbReference>
<evidence type="ECO:0008006" key="4">
    <source>
        <dbReference type="Google" id="ProtNLM"/>
    </source>
</evidence>
<dbReference type="InterPro" id="IPR019861">
    <property type="entry name" value="PorP/SprF_Bacteroidetes"/>
</dbReference>
<sequence>MKYIYKIIVILVFLMAIKVSAQQDPNYTLYVYNMNLINPAYAGANNTTDLGVNIRSQWSNVKGAPETQSFIFGTPVGSNLGVGLSIISDKTFIEKQTSIAADFSYHLQLSENHDLYLGLKAGFNSYNANTEGLVTYGIQQDPNLMNLSGRFNPNFGAGAYFSHEKYFLSLSMPKILTNDRLEEENGTARAGSDKQHIYLGGGYNISLSGNMVLKPSVLLRYVNASPLSVDITAMLEFSEYFNLGAAYRVDESVSGLAIFKVSNSLRIGYAYEVSTQSAVRYMDNGTHEIMLNLKL</sequence>
<keyword evidence="1" id="KW-0732">Signal</keyword>
<dbReference type="OrthoDB" id="1114455at2"/>